<dbReference type="NCBIfam" id="TIGR00912">
    <property type="entry name" value="2A0309"/>
    <property type="match status" value="1"/>
</dbReference>
<feature type="transmembrane region" description="Helical" evidence="8">
    <location>
        <begin position="148"/>
        <end position="165"/>
    </location>
</feature>
<feature type="transmembrane region" description="Helical" evidence="8">
    <location>
        <begin position="218"/>
        <end position="243"/>
    </location>
</feature>
<accession>A0A8I1MEB0</accession>
<keyword evidence="6 8" id="KW-1133">Transmembrane helix</keyword>
<dbReference type="GeneID" id="93683151"/>
<dbReference type="Proteomes" id="UP000664578">
    <property type="component" value="Unassembled WGS sequence"/>
</dbReference>
<dbReference type="GO" id="GO:0016020">
    <property type="term" value="C:membrane"/>
    <property type="evidence" value="ECO:0007669"/>
    <property type="project" value="UniProtKB-SubCell"/>
</dbReference>
<keyword evidence="3" id="KW-0813">Transport</keyword>
<evidence type="ECO:0000256" key="4">
    <source>
        <dbReference type="ARBA" id="ARBA00022544"/>
    </source>
</evidence>
<dbReference type="AlphaFoldDB" id="A0A8I1MEB0"/>
<evidence type="ECO:0000256" key="2">
    <source>
        <dbReference type="ARBA" id="ARBA00007998"/>
    </source>
</evidence>
<feature type="transmembrane region" description="Helical" evidence="8">
    <location>
        <begin position="42"/>
        <end position="62"/>
    </location>
</feature>
<evidence type="ECO:0000256" key="1">
    <source>
        <dbReference type="ARBA" id="ARBA00004141"/>
    </source>
</evidence>
<evidence type="ECO:0000313" key="9">
    <source>
        <dbReference type="EMBL" id="MBN8251738.1"/>
    </source>
</evidence>
<feature type="transmembrane region" description="Helical" evidence="8">
    <location>
        <begin position="272"/>
        <end position="298"/>
    </location>
</feature>
<protein>
    <submittedName>
        <fullName evidence="9">GerAB/ArcD/ProY family transporter</fullName>
    </submittedName>
</protein>
<evidence type="ECO:0000256" key="5">
    <source>
        <dbReference type="ARBA" id="ARBA00022692"/>
    </source>
</evidence>
<evidence type="ECO:0000256" key="8">
    <source>
        <dbReference type="SAM" id="Phobius"/>
    </source>
</evidence>
<comment type="caution">
    <text evidence="9">The sequence shown here is derived from an EMBL/GenBank/DDBJ whole genome shotgun (WGS) entry which is preliminary data.</text>
</comment>
<dbReference type="InterPro" id="IPR004761">
    <property type="entry name" value="Spore_GerAB"/>
</dbReference>
<dbReference type="Pfam" id="PF03845">
    <property type="entry name" value="Spore_permease"/>
    <property type="match status" value="1"/>
</dbReference>
<evidence type="ECO:0000256" key="7">
    <source>
        <dbReference type="ARBA" id="ARBA00023136"/>
    </source>
</evidence>
<feature type="transmembrane region" description="Helical" evidence="8">
    <location>
        <begin position="310"/>
        <end position="327"/>
    </location>
</feature>
<proteinExistence type="inferred from homology"/>
<evidence type="ECO:0000256" key="3">
    <source>
        <dbReference type="ARBA" id="ARBA00022448"/>
    </source>
</evidence>
<feature type="transmembrane region" description="Helical" evidence="8">
    <location>
        <begin position="12"/>
        <end position="30"/>
    </location>
</feature>
<gene>
    <name evidence="9" type="ORF">JF537_09110</name>
</gene>
<sequence>MKQQDQLLSNFYAIATISCTMLGVGLLTLPRSITEKTNNADGWIVLIVEWGLFSLIIILLAWMIKSFQIQSLYEFSQEAIGKFLGSIVNLFAIAYFTAVSSFEIRAMSEMIQFYLLESVPLGVIIITFMLTSLYTLTGGMNTISKMMALFFPFTIIILLALYGFSVNMVSVSNLRPILADGIHPILNAFTTVSVSFVGAELILFLPKYLKNKKQIRKIALIGFGIPLTLYIITYILVVGALTVPEVKTIVYPTIAFVQSHEVKGIFVERLELFLLTVWLLQFFLTFQMFNFLAFSGISMMLKKNSTKKSFLIRVTLAIVIVVGSLLPKTAGDVIAFADLLGWAFLIIFLAVPFFLGSIMLIKKRVRRI</sequence>
<evidence type="ECO:0000256" key="6">
    <source>
        <dbReference type="ARBA" id="ARBA00022989"/>
    </source>
</evidence>
<comment type="subcellular location">
    <subcellularLocation>
        <location evidence="1">Membrane</location>
        <topology evidence="1">Multi-pass membrane protein</topology>
    </subcellularLocation>
</comment>
<feature type="transmembrane region" description="Helical" evidence="8">
    <location>
        <begin position="185"/>
        <end position="206"/>
    </location>
</feature>
<dbReference type="GO" id="GO:0009847">
    <property type="term" value="P:spore germination"/>
    <property type="evidence" value="ECO:0007669"/>
    <property type="project" value="InterPro"/>
</dbReference>
<comment type="similarity">
    <text evidence="2">Belongs to the amino acid-polyamine-organocation (APC) superfamily. Spore germination protein (SGP) (TC 2.A.3.9) family.</text>
</comment>
<name>A0A8I1MEB0_9BACI</name>
<dbReference type="PROSITE" id="PS51257">
    <property type="entry name" value="PROKAR_LIPOPROTEIN"/>
    <property type="match status" value="1"/>
</dbReference>
<dbReference type="EMBL" id="JAEMWV010000004">
    <property type="protein sequence ID" value="MBN8251738.1"/>
    <property type="molecule type" value="Genomic_DNA"/>
</dbReference>
<keyword evidence="7 8" id="KW-0472">Membrane</keyword>
<dbReference type="RefSeq" id="WP_206782499.1">
    <property type="nucleotide sequence ID" value="NZ_CM125968.1"/>
</dbReference>
<dbReference type="PANTHER" id="PTHR34975:SF2">
    <property type="entry name" value="SPORE GERMINATION PROTEIN A2"/>
    <property type="match status" value="1"/>
</dbReference>
<keyword evidence="4" id="KW-0309">Germination</keyword>
<feature type="transmembrane region" description="Helical" evidence="8">
    <location>
        <begin position="339"/>
        <end position="361"/>
    </location>
</feature>
<keyword evidence="5 8" id="KW-0812">Transmembrane</keyword>
<organism evidence="9 10">
    <name type="scientific">Priestia flexa</name>
    <dbReference type="NCBI Taxonomy" id="86664"/>
    <lineage>
        <taxon>Bacteria</taxon>
        <taxon>Bacillati</taxon>
        <taxon>Bacillota</taxon>
        <taxon>Bacilli</taxon>
        <taxon>Bacillales</taxon>
        <taxon>Bacillaceae</taxon>
        <taxon>Priestia</taxon>
    </lineage>
</organism>
<feature type="transmembrane region" description="Helical" evidence="8">
    <location>
        <begin position="114"/>
        <end position="136"/>
    </location>
</feature>
<feature type="transmembrane region" description="Helical" evidence="8">
    <location>
        <begin position="83"/>
        <end position="102"/>
    </location>
</feature>
<reference evidence="9" key="1">
    <citation type="submission" date="2020-12" db="EMBL/GenBank/DDBJ databases">
        <title>PHA producing bacteria isolated from mangrove.</title>
        <authorList>
            <person name="Zheng W."/>
            <person name="Yu S."/>
            <person name="Huang Y."/>
        </authorList>
    </citation>
    <scope>NUCLEOTIDE SEQUENCE</scope>
    <source>
        <strain evidence="9">GN22-4</strain>
    </source>
</reference>
<dbReference type="PANTHER" id="PTHR34975">
    <property type="entry name" value="SPORE GERMINATION PROTEIN A2"/>
    <property type="match status" value="1"/>
</dbReference>
<evidence type="ECO:0000313" key="10">
    <source>
        <dbReference type="Proteomes" id="UP000664578"/>
    </source>
</evidence>